<accession>A0A7R8ZM67</accession>
<dbReference type="GO" id="GO:0033617">
    <property type="term" value="P:mitochondrial respiratory chain complex IV assembly"/>
    <property type="evidence" value="ECO:0007669"/>
    <property type="project" value="TreeGrafter"/>
</dbReference>
<dbReference type="PANTHER" id="PTHR23427:SF2">
    <property type="entry name" value="SURFEIT LOCUS PROTEIN 1"/>
    <property type="match status" value="1"/>
</dbReference>
<keyword evidence="3" id="KW-0812">Transmembrane</keyword>
<evidence type="ECO:0000313" key="7">
    <source>
        <dbReference type="EMBL" id="CAD7224467.1"/>
    </source>
</evidence>
<dbReference type="Pfam" id="PF02104">
    <property type="entry name" value="SURF1"/>
    <property type="match status" value="1"/>
</dbReference>
<keyword evidence="4" id="KW-1133">Transmembrane helix</keyword>
<evidence type="ECO:0000256" key="1">
    <source>
        <dbReference type="ARBA" id="ARBA00004370"/>
    </source>
</evidence>
<dbReference type="PANTHER" id="PTHR23427">
    <property type="entry name" value="SURFEIT LOCUS PROTEIN"/>
    <property type="match status" value="1"/>
</dbReference>
<evidence type="ECO:0000256" key="2">
    <source>
        <dbReference type="ARBA" id="ARBA00007165"/>
    </source>
</evidence>
<dbReference type="AlphaFoldDB" id="A0A7R8ZM67"/>
<dbReference type="InterPro" id="IPR045214">
    <property type="entry name" value="Surf1/Surf4"/>
</dbReference>
<dbReference type="PROSITE" id="PS50895">
    <property type="entry name" value="SURF1"/>
    <property type="match status" value="1"/>
</dbReference>
<evidence type="ECO:0000256" key="3">
    <source>
        <dbReference type="ARBA" id="ARBA00022692"/>
    </source>
</evidence>
<proteinExistence type="inferred from homology"/>
<comment type="similarity">
    <text evidence="2 6">Belongs to the SURF1 family.</text>
</comment>
<dbReference type="EMBL" id="OB660375">
    <property type="protein sequence ID" value="CAD7224467.1"/>
    <property type="molecule type" value="Genomic_DNA"/>
</dbReference>
<keyword evidence="5" id="KW-0472">Membrane</keyword>
<protein>
    <recommendedName>
        <fullName evidence="6">SURF1-like protein</fullName>
    </recommendedName>
</protein>
<gene>
    <name evidence="7" type="ORF">CTOB1V02_LOCUS2423</name>
</gene>
<dbReference type="OrthoDB" id="10040024at2759"/>
<name>A0A7R8ZM67_9CRUS</name>
<sequence>MFSRSSFRVVIVRTFKRHLNDFATKGRSVDPAAGLWWSPHPTKRIKPMDYAFLIFPVATFGLGCWQVKRHYWKQDLIERMKTKMSGPAIPVPTATKDLSQWEYTRVKATGHFRHEQEMYITPRSPVPPPGSPDGPGRGTGGFITVGSDPEKIGGAYVVTPFEMTNGKTILVNRGWVSRSKIPPFRRKEGQIEGEIEIEGILRLPEKRPAYLPETKDGDIRFLYRHVPRMAEMTGALPVYIDAVVESTVPGGPVGGQTRVNLFNNHVNYFLTW</sequence>
<dbReference type="GO" id="GO:0005743">
    <property type="term" value="C:mitochondrial inner membrane"/>
    <property type="evidence" value="ECO:0007669"/>
    <property type="project" value="UniProtKB-SubCell"/>
</dbReference>
<dbReference type="CDD" id="cd06662">
    <property type="entry name" value="SURF1"/>
    <property type="match status" value="1"/>
</dbReference>
<organism evidence="7">
    <name type="scientific">Cyprideis torosa</name>
    <dbReference type="NCBI Taxonomy" id="163714"/>
    <lineage>
        <taxon>Eukaryota</taxon>
        <taxon>Metazoa</taxon>
        <taxon>Ecdysozoa</taxon>
        <taxon>Arthropoda</taxon>
        <taxon>Crustacea</taxon>
        <taxon>Oligostraca</taxon>
        <taxon>Ostracoda</taxon>
        <taxon>Podocopa</taxon>
        <taxon>Podocopida</taxon>
        <taxon>Cytherocopina</taxon>
        <taxon>Cytheroidea</taxon>
        <taxon>Cytherideidae</taxon>
        <taxon>Cyprideis</taxon>
    </lineage>
</organism>
<evidence type="ECO:0000256" key="4">
    <source>
        <dbReference type="ARBA" id="ARBA00022989"/>
    </source>
</evidence>
<dbReference type="InterPro" id="IPR002994">
    <property type="entry name" value="Surf1/Shy1"/>
</dbReference>
<evidence type="ECO:0000256" key="5">
    <source>
        <dbReference type="ARBA" id="ARBA00023136"/>
    </source>
</evidence>
<keyword evidence="6" id="KW-0999">Mitochondrion inner membrane</keyword>
<evidence type="ECO:0000256" key="6">
    <source>
        <dbReference type="RuleBase" id="RU363076"/>
    </source>
</evidence>
<reference evidence="7" key="1">
    <citation type="submission" date="2020-11" db="EMBL/GenBank/DDBJ databases">
        <authorList>
            <person name="Tran Van P."/>
        </authorList>
    </citation>
    <scope>NUCLEOTIDE SEQUENCE</scope>
</reference>
<comment type="subcellular location">
    <subcellularLocation>
        <location evidence="1">Membrane</location>
    </subcellularLocation>
    <subcellularLocation>
        <location evidence="6">Mitochondrion inner membrane</location>
        <topology evidence="6">Multi-pass membrane protein</topology>
    </subcellularLocation>
</comment>
<comment type="function">
    <text evidence="6">Probably involved in the biogenesis of the COX complex.</text>
</comment>
<keyword evidence="6" id="KW-0496">Mitochondrion</keyword>